<gene>
    <name evidence="3" type="ORF">ABB28_06060</name>
</gene>
<dbReference type="CDD" id="cd03207">
    <property type="entry name" value="GST_C_8"/>
    <property type="match status" value="1"/>
</dbReference>
<dbReference type="Proteomes" id="UP000051386">
    <property type="component" value="Unassembled WGS sequence"/>
</dbReference>
<dbReference type="InterPro" id="IPR004045">
    <property type="entry name" value="Glutathione_S-Trfase_N"/>
</dbReference>
<name>A0A0R0D0T6_9GAMM</name>
<dbReference type="AlphaFoldDB" id="A0A0R0D0T6"/>
<protein>
    <submittedName>
        <fullName evidence="3">Glutathione S-transferase</fullName>
    </submittedName>
</protein>
<dbReference type="SFLD" id="SFLDG00358">
    <property type="entry name" value="Main_(cytGST)"/>
    <property type="match status" value="1"/>
</dbReference>
<comment type="caution">
    <text evidence="3">The sequence shown here is derived from an EMBL/GenBank/DDBJ whole genome shotgun (WGS) entry which is preliminary data.</text>
</comment>
<reference evidence="3 4" key="1">
    <citation type="submission" date="2015-05" db="EMBL/GenBank/DDBJ databases">
        <title>Genome sequencing and analysis of members of genus Stenotrophomonas.</title>
        <authorList>
            <person name="Patil P.P."/>
            <person name="Midha S."/>
            <person name="Patil P.B."/>
        </authorList>
    </citation>
    <scope>NUCLEOTIDE SEQUENCE [LARGE SCALE GENOMIC DNA]</scope>
    <source>
        <strain evidence="3 4">DSM 21508</strain>
    </source>
</reference>
<keyword evidence="4" id="KW-1185">Reference proteome</keyword>
<dbReference type="PROSITE" id="PS50404">
    <property type="entry name" value="GST_NTER"/>
    <property type="match status" value="1"/>
</dbReference>
<dbReference type="PANTHER" id="PTHR44051:SF21">
    <property type="entry name" value="GLUTATHIONE S-TRANSFERASE FAMILY PROTEIN"/>
    <property type="match status" value="1"/>
</dbReference>
<dbReference type="GO" id="GO:0016740">
    <property type="term" value="F:transferase activity"/>
    <property type="evidence" value="ECO:0007669"/>
    <property type="project" value="UniProtKB-KW"/>
</dbReference>
<dbReference type="InterPro" id="IPR040079">
    <property type="entry name" value="Glutathione_S-Trfase"/>
</dbReference>
<dbReference type="Gene3D" id="1.20.1050.10">
    <property type="match status" value="1"/>
</dbReference>
<dbReference type="SUPFAM" id="SSF52833">
    <property type="entry name" value="Thioredoxin-like"/>
    <property type="match status" value="1"/>
</dbReference>
<accession>A0A0R0D0T6</accession>
<evidence type="ECO:0000313" key="3">
    <source>
        <dbReference type="EMBL" id="KRG75003.1"/>
    </source>
</evidence>
<sequence>MTTRHVTLYHASPSRSSGVLVLLEALGADYALELLSLKDGDNLAPAYLALNPMGKVPAIVHDGVLVTEQVAVYQYLAELYPEAGLAPPVGDRLRGPFLRWLAFYGACFEPAMIDKAMKREPAPRGMSPYVDADTVLRVVEEQLQQGDYLLGERLSAADFLWGSALGWMSGFGLLQPGPATAAYIARMAAHPAVLRGKALDAGLAAG</sequence>
<organism evidence="3 4">
    <name type="scientific">Stenotrophomonas chelatiphaga</name>
    <dbReference type="NCBI Taxonomy" id="517011"/>
    <lineage>
        <taxon>Bacteria</taxon>
        <taxon>Pseudomonadati</taxon>
        <taxon>Pseudomonadota</taxon>
        <taxon>Gammaproteobacteria</taxon>
        <taxon>Lysobacterales</taxon>
        <taxon>Lysobacteraceae</taxon>
        <taxon>Stenotrophomonas</taxon>
    </lineage>
</organism>
<dbReference type="InterPro" id="IPR036249">
    <property type="entry name" value="Thioredoxin-like_sf"/>
</dbReference>
<evidence type="ECO:0000313" key="4">
    <source>
        <dbReference type="Proteomes" id="UP000051386"/>
    </source>
</evidence>
<dbReference type="SUPFAM" id="SSF47616">
    <property type="entry name" value="GST C-terminal domain-like"/>
    <property type="match status" value="1"/>
</dbReference>
<evidence type="ECO:0000256" key="1">
    <source>
        <dbReference type="RuleBase" id="RU003494"/>
    </source>
</evidence>
<proteinExistence type="inferred from homology"/>
<dbReference type="EMBL" id="LDJK01000018">
    <property type="protein sequence ID" value="KRG75003.1"/>
    <property type="molecule type" value="Genomic_DNA"/>
</dbReference>
<dbReference type="SFLD" id="SFLDS00019">
    <property type="entry name" value="Glutathione_Transferase_(cytos"/>
    <property type="match status" value="1"/>
</dbReference>
<dbReference type="PATRIC" id="fig|517011.3.peg.700"/>
<dbReference type="SFLD" id="SFLDG01150">
    <property type="entry name" value="Main.1:_Beta-like"/>
    <property type="match status" value="1"/>
</dbReference>
<dbReference type="Gene3D" id="3.40.30.10">
    <property type="entry name" value="Glutaredoxin"/>
    <property type="match status" value="1"/>
</dbReference>
<keyword evidence="3" id="KW-0808">Transferase</keyword>
<feature type="domain" description="GST N-terminal" evidence="2">
    <location>
        <begin position="3"/>
        <end position="84"/>
    </location>
</feature>
<comment type="similarity">
    <text evidence="1">Belongs to the GST superfamily.</text>
</comment>
<dbReference type="PANTHER" id="PTHR44051">
    <property type="entry name" value="GLUTATHIONE S-TRANSFERASE-RELATED"/>
    <property type="match status" value="1"/>
</dbReference>
<dbReference type="CDD" id="cd03046">
    <property type="entry name" value="GST_N_GTT1_like"/>
    <property type="match status" value="1"/>
</dbReference>
<dbReference type="Pfam" id="PF02798">
    <property type="entry name" value="GST_N"/>
    <property type="match status" value="1"/>
</dbReference>
<evidence type="ECO:0000259" key="2">
    <source>
        <dbReference type="PROSITE" id="PS50404"/>
    </source>
</evidence>
<dbReference type="RefSeq" id="WP_057507777.1">
    <property type="nucleotide sequence ID" value="NZ_LDJK01000018.1"/>
</dbReference>
<dbReference type="InterPro" id="IPR004046">
    <property type="entry name" value="GST_C"/>
</dbReference>
<dbReference type="Pfam" id="PF00043">
    <property type="entry name" value="GST_C"/>
    <property type="match status" value="1"/>
</dbReference>
<dbReference type="InterPro" id="IPR036282">
    <property type="entry name" value="Glutathione-S-Trfase_C_sf"/>
</dbReference>